<name>A0A252EE19_9PROT</name>
<evidence type="ECO:0000313" key="2">
    <source>
        <dbReference type="Proteomes" id="UP000195072"/>
    </source>
</evidence>
<protein>
    <submittedName>
        <fullName evidence="1">Uncharacterized protein</fullName>
    </submittedName>
</protein>
<evidence type="ECO:0000313" key="1">
    <source>
        <dbReference type="EMBL" id="OUL64728.1"/>
    </source>
</evidence>
<organism evidence="1 2">
    <name type="scientific">Acetobacter senegalensis</name>
    <dbReference type="NCBI Taxonomy" id="446692"/>
    <lineage>
        <taxon>Bacteria</taxon>
        <taxon>Pseudomonadati</taxon>
        <taxon>Pseudomonadota</taxon>
        <taxon>Alphaproteobacteria</taxon>
        <taxon>Acetobacterales</taxon>
        <taxon>Acetobacteraceae</taxon>
        <taxon>Acetobacter</taxon>
    </lineage>
</organism>
<gene>
    <name evidence="1" type="ORF">HK16_02140</name>
</gene>
<dbReference type="Proteomes" id="UP000195072">
    <property type="component" value="Unassembled WGS sequence"/>
</dbReference>
<dbReference type="AlphaFoldDB" id="A0A252EE19"/>
<comment type="caution">
    <text evidence="1">The sequence shown here is derived from an EMBL/GenBank/DDBJ whole genome shotgun (WGS) entry which is preliminary data.</text>
</comment>
<reference evidence="1 2" key="1">
    <citation type="submission" date="2014-06" db="EMBL/GenBank/DDBJ databases">
        <authorList>
            <person name="Ju J."/>
            <person name="Zhang J."/>
        </authorList>
    </citation>
    <scope>NUCLEOTIDE SEQUENCE [LARGE SCALE GENOMIC DNA]</scope>
    <source>
        <strain evidence="1">DmL_050</strain>
    </source>
</reference>
<proteinExistence type="predicted"/>
<dbReference type="EMBL" id="JOOZ01000126">
    <property type="protein sequence ID" value="OUL64728.1"/>
    <property type="molecule type" value="Genomic_DNA"/>
</dbReference>
<sequence length="152" mass="17382">MSQPSHIATQSQQMGQFPVQHTAQHDDALQELGPLAVGLQRIEATAQEMMLQFHQADDVMQTGMQFFQSGITEWNGRQRTNLIGHDKPFDRTRGSCEIGPRINGDPLHTTMQIYTHIRIYIQARFRLEVTFPYHGREIACDHPFQTEAPSHV</sequence>
<accession>A0A252EE19</accession>